<organism evidence="6 7">
    <name type="scientific">Abditibacterium utsteinense</name>
    <dbReference type="NCBI Taxonomy" id="1960156"/>
    <lineage>
        <taxon>Bacteria</taxon>
        <taxon>Pseudomonadati</taxon>
        <taxon>Abditibacteriota</taxon>
        <taxon>Abditibacteriia</taxon>
        <taxon>Abditibacteriales</taxon>
        <taxon>Abditibacteriaceae</taxon>
        <taxon>Abditibacterium</taxon>
    </lineage>
</organism>
<dbReference type="CDD" id="cd00340">
    <property type="entry name" value="GSH_Peroxidase"/>
    <property type="match status" value="1"/>
</dbReference>
<dbReference type="InterPro" id="IPR000889">
    <property type="entry name" value="Glutathione_peroxidase"/>
</dbReference>
<feature type="domain" description="Thioredoxin" evidence="5">
    <location>
        <begin position="75"/>
        <end position="238"/>
    </location>
</feature>
<dbReference type="Pfam" id="PF00255">
    <property type="entry name" value="GSHPx"/>
    <property type="match status" value="1"/>
</dbReference>
<evidence type="ECO:0000256" key="1">
    <source>
        <dbReference type="ARBA" id="ARBA00006926"/>
    </source>
</evidence>
<comment type="caution">
    <text evidence="6">The sequence shown here is derived from an EMBL/GenBank/DDBJ whole genome shotgun (WGS) entry which is preliminary data.</text>
</comment>
<sequence length="240" mass="26116">MKKPRILIIIAAIFLGSLALQMLLSRKAQSQPRKIAITKMAVAKKTPASKKMAAPTKIAVNKSTAATKVVATKTVAQTMPFYNFKLESLDGKPVDLAKYKGKTVLVVNTASKCGYTKQYAGLEALNQKYAKEGLAVLGFPANNFGGQEPGTNSEIGEFCQKNFGVKFDMFSKLSVKGDDQAPLFRYLTTEANPDLSGDIGWNFEKFLISRDGKLVARFKSDVAPEAPELNQAIEAELAKK</sequence>
<dbReference type="InterPro" id="IPR029759">
    <property type="entry name" value="GPX_AS"/>
</dbReference>
<evidence type="ECO:0000313" key="7">
    <source>
        <dbReference type="Proteomes" id="UP000237684"/>
    </source>
</evidence>
<evidence type="ECO:0000256" key="2">
    <source>
        <dbReference type="ARBA" id="ARBA00022559"/>
    </source>
</evidence>
<proteinExistence type="inferred from homology"/>
<dbReference type="PROSITE" id="PS00460">
    <property type="entry name" value="GLUTATHIONE_PEROXID_1"/>
    <property type="match status" value="1"/>
</dbReference>
<name>A0A2S8ST86_9BACT</name>
<dbReference type="PROSITE" id="PS51355">
    <property type="entry name" value="GLUTATHIONE_PEROXID_3"/>
    <property type="match status" value="1"/>
</dbReference>
<dbReference type="InterPro" id="IPR013766">
    <property type="entry name" value="Thioredoxin_domain"/>
</dbReference>
<reference evidence="6 7" key="1">
    <citation type="journal article" date="2018" name="Syst. Appl. Microbiol.">
        <title>Abditibacterium utsteinense sp. nov., the first cultivated member of candidate phylum FBP, isolated from ice-free Antarctic soil samples.</title>
        <authorList>
            <person name="Tahon G."/>
            <person name="Tytgat B."/>
            <person name="Lebbe L."/>
            <person name="Carlier A."/>
            <person name="Willems A."/>
        </authorList>
    </citation>
    <scope>NUCLEOTIDE SEQUENCE [LARGE SCALE GENOMIC DNA]</scope>
    <source>
        <strain evidence="6 7">LMG 29911</strain>
    </source>
</reference>
<evidence type="ECO:0000313" key="6">
    <source>
        <dbReference type="EMBL" id="PQV64007.1"/>
    </source>
</evidence>
<evidence type="ECO:0000259" key="5">
    <source>
        <dbReference type="PROSITE" id="PS51352"/>
    </source>
</evidence>
<dbReference type="Proteomes" id="UP000237684">
    <property type="component" value="Unassembled WGS sequence"/>
</dbReference>
<dbReference type="PANTHER" id="PTHR11592:SF78">
    <property type="entry name" value="GLUTATHIONE PEROXIDASE"/>
    <property type="match status" value="1"/>
</dbReference>
<dbReference type="GO" id="GO:0004601">
    <property type="term" value="F:peroxidase activity"/>
    <property type="evidence" value="ECO:0007669"/>
    <property type="project" value="UniProtKB-KW"/>
</dbReference>
<dbReference type="SUPFAM" id="SSF52833">
    <property type="entry name" value="Thioredoxin-like"/>
    <property type="match status" value="1"/>
</dbReference>
<dbReference type="InterPro" id="IPR036249">
    <property type="entry name" value="Thioredoxin-like_sf"/>
</dbReference>
<dbReference type="GO" id="GO:0034599">
    <property type="term" value="P:cellular response to oxidative stress"/>
    <property type="evidence" value="ECO:0007669"/>
    <property type="project" value="TreeGrafter"/>
</dbReference>
<gene>
    <name evidence="6" type="ORF">B1R32_10732</name>
</gene>
<comment type="similarity">
    <text evidence="1 4">Belongs to the glutathione peroxidase family.</text>
</comment>
<keyword evidence="2 4" id="KW-0575">Peroxidase</keyword>
<keyword evidence="7" id="KW-1185">Reference proteome</keyword>
<protein>
    <recommendedName>
        <fullName evidence="4">Glutathione peroxidase</fullName>
    </recommendedName>
</protein>
<evidence type="ECO:0000256" key="4">
    <source>
        <dbReference type="RuleBase" id="RU000499"/>
    </source>
</evidence>
<dbReference type="PROSITE" id="PS51352">
    <property type="entry name" value="THIOREDOXIN_2"/>
    <property type="match status" value="1"/>
</dbReference>
<dbReference type="EMBL" id="NIGF01000007">
    <property type="protein sequence ID" value="PQV64007.1"/>
    <property type="molecule type" value="Genomic_DNA"/>
</dbReference>
<dbReference type="FunCoup" id="A0A2S8ST86">
    <property type="interactions" value="255"/>
</dbReference>
<dbReference type="RefSeq" id="WP_238596552.1">
    <property type="nucleotide sequence ID" value="NZ_NIGF01000007.1"/>
</dbReference>
<accession>A0A2S8ST86</accession>
<evidence type="ECO:0000256" key="3">
    <source>
        <dbReference type="ARBA" id="ARBA00023002"/>
    </source>
</evidence>
<dbReference type="InParanoid" id="A0A2S8ST86"/>
<dbReference type="Gene3D" id="3.40.30.10">
    <property type="entry name" value="Glutaredoxin"/>
    <property type="match status" value="1"/>
</dbReference>
<dbReference type="PRINTS" id="PR01011">
    <property type="entry name" value="GLUTPROXDASE"/>
</dbReference>
<keyword evidence="3 4" id="KW-0560">Oxidoreductase</keyword>
<dbReference type="FunFam" id="3.40.30.10:FF:000010">
    <property type="entry name" value="Glutathione peroxidase"/>
    <property type="match status" value="1"/>
</dbReference>
<dbReference type="AlphaFoldDB" id="A0A2S8ST86"/>
<dbReference type="PANTHER" id="PTHR11592">
    <property type="entry name" value="GLUTATHIONE PEROXIDASE"/>
    <property type="match status" value="1"/>
</dbReference>